<evidence type="ECO:0000259" key="7">
    <source>
        <dbReference type="PROSITE" id="PS50888"/>
    </source>
</evidence>
<dbReference type="EMBL" id="JAYWIO010000003">
    <property type="protein sequence ID" value="KAK7272837.1"/>
    <property type="molecule type" value="Genomic_DNA"/>
</dbReference>
<evidence type="ECO:0000256" key="3">
    <source>
        <dbReference type="ARBA" id="ARBA00023125"/>
    </source>
</evidence>
<sequence length="348" mass="39109">MEAYHNNYNYSTCATNGVSSRGGLPSIPSRHSLVLDVEKGELVKSYTERRRNEISEAKALADLKKHSEAERKRRARVNGRLATLRGLVPPTSKVTKDSHALVKGLDGTWIGSYKLMVNPPRFQKEEIEKQREVVAKAHDNDEEPWHGLVFTTPPAILQKASQSYVGELHDYKDVFSIHDNMYREVLISTTFREVINRLIKVCIDGEVFEIHIMEEPLMEFTSILTLEEGVHEREAPVESSDGSKSPVNREDEEVESENSVYSLHERFEEDILESTENVLAKNMEAIMAHSLKMNVTKNLENDSHSSPHTDPLHGGQEEEEVGLCVGHIRILQDAAILANSTPKAGCDG</sequence>
<evidence type="ECO:0000256" key="4">
    <source>
        <dbReference type="ARBA" id="ARBA00023163"/>
    </source>
</evidence>
<dbReference type="PROSITE" id="PS50888">
    <property type="entry name" value="BHLH"/>
    <property type="match status" value="1"/>
</dbReference>
<dbReference type="InterPro" id="IPR045847">
    <property type="entry name" value="AIG1-like"/>
</dbReference>
<keyword evidence="9" id="KW-1185">Reference proteome</keyword>
<evidence type="ECO:0000313" key="9">
    <source>
        <dbReference type="Proteomes" id="UP001372338"/>
    </source>
</evidence>
<accession>A0AAN9FAE2</accession>
<protein>
    <recommendedName>
        <fullName evidence="7">BHLH domain-containing protein</fullName>
    </recommendedName>
</protein>
<gene>
    <name evidence="8" type="ORF">RIF29_13877</name>
</gene>
<comment type="subcellular location">
    <subcellularLocation>
        <location evidence="1">Nucleus</location>
    </subcellularLocation>
</comment>
<dbReference type="PANTHER" id="PTHR45844">
    <property type="entry name" value="TRANSCRIPTION FACTOR BHLH30"/>
    <property type="match status" value="1"/>
</dbReference>
<feature type="region of interest" description="Disordered" evidence="6">
    <location>
        <begin position="231"/>
        <end position="260"/>
    </location>
</feature>
<keyword evidence="2" id="KW-0805">Transcription regulation</keyword>
<dbReference type="GO" id="GO:0005634">
    <property type="term" value="C:nucleus"/>
    <property type="evidence" value="ECO:0007669"/>
    <property type="project" value="UniProtKB-SubCell"/>
</dbReference>
<dbReference type="GO" id="GO:0046983">
    <property type="term" value="F:protein dimerization activity"/>
    <property type="evidence" value="ECO:0007669"/>
    <property type="project" value="InterPro"/>
</dbReference>
<dbReference type="InterPro" id="IPR036638">
    <property type="entry name" value="HLH_DNA-bd_sf"/>
</dbReference>
<keyword evidence="5" id="KW-0539">Nucleus</keyword>
<keyword evidence="4" id="KW-0804">Transcription</keyword>
<evidence type="ECO:0000256" key="2">
    <source>
        <dbReference type="ARBA" id="ARBA00023015"/>
    </source>
</evidence>
<dbReference type="GO" id="GO:0003677">
    <property type="term" value="F:DNA binding"/>
    <property type="evidence" value="ECO:0007669"/>
    <property type="project" value="UniProtKB-KW"/>
</dbReference>
<reference evidence="8 9" key="1">
    <citation type="submission" date="2024-01" db="EMBL/GenBank/DDBJ databases">
        <title>The genomes of 5 underutilized Papilionoideae crops provide insights into root nodulation and disease resistanc.</title>
        <authorList>
            <person name="Yuan L."/>
        </authorList>
    </citation>
    <scope>NUCLEOTIDE SEQUENCE [LARGE SCALE GENOMIC DNA]</scope>
    <source>
        <strain evidence="8">ZHUSHIDOU_FW_LH</strain>
        <tissue evidence="8">Leaf</tissue>
    </source>
</reference>
<feature type="region of interest" description="Disordered" evidence="6">
    <location>
        <begin position="299"/>
        <end position="318"/>
    </location>
</feature>
<dbReference type="PANTHER" id="PTHR45844:SF9">
    <property type="entry name" value="OS09G0463900 PROTEIN"/>
    <property type="match status" value="1"/>
</dbReference>
<name>A0AAN9FAE2_CROPI</name>
<dbReference type="Proteomes" id="UP001372338">
    <property type="component" value="Unassembled WGS sequence"/>
</dbReference>
<dbReference type="InterPro" id="IPR011598">
    <property type="entry name" value="bHLH_dom"/>
</dbReference>
<feature type="compositionally biased region" description="Basic and acidic residues" evidence="6">
    <location>
        <begin position="299"/>
        <end position="311"/>
    </location>
</feature>
<evidence type="ECO:0000313" key="8">
    <source>
        <dbReference type="EMBL" id="KAK7272837.1"/>
    </source>
</evidence>
<comment type="caution">
    <text evidence="8">The sequence shown here is derived from an EMBL/GenBank/DDBJ whole genome shotgun (WGS) entry which is preliminary data.</text>
</comment>
<evidence type="ECO:0000256" key="6">
    <source>
        <dbReference type="SAM" id="MobiDB-lite"/>
    </source>
</evidence>
<keyword evidence="3" id="KW-0238">DNA-binding</keyword>
<proteinExistence type="predicted"/>
<dbReference type="Gene3D" id="4.10.280.10">
    <property type="entry name" value="Helix-loop-helix DNA-binding domain"/>
    <property type="match status" value="1"/>
</dbReference>
<evidence type="ECO:0000256" key="1">
    <source>
        <dbReference type="ARBA" id="ARBA00004123"/>
    </source>
</evidence>
<dbReference type="AlphaFoldDB" id="A0AAN9FAE2"/>
<organism evidence="8 9">
    <name type="scientific">Crotalaria pallida</name>
    <name type="common">Smooth rattlebox</name>
    <name type="synonym">Crotalaria striata</name>
    <dbReference type="NCBI Taxonomy" id="3830"/>
    <lineage>
        <taxon>Eukaryota</taxon>
        <taxon>Viridiplantae</taxon>
        <taxon>Streptophyta</taxon>
        <taxon>Embryophyta</taxon>
        <taxon>Tracheophyta</taxon>
        <taxon>Spermatophyta</taxon>
        <taxon>Magnoliopsida</taxon>
        <taxon>eudicotyledons</taxon>
        <taxon>Gunneridae</taxon>
        <taxon>Pentapetalae</taxon>
        <taxon>rosids</taxon>
        <taxon>fabids</taxon>
        <taxon>Fabales</taxon>
        <taxon>Fabaceae</taxon>
        <taxon>Papilionoideae</taxon>
        <taxon>50 kb inversion clade</taxon>
        <taxon>genistoids sensu lato</taxon>
        <taxon>core genistoids</taxon>
        <taxon>Crotalarieae</taxon>
        <taxon>Crotalaria</taxon>
    </lineage>
</organism>
<feature type="domain" description="BHLH" evidence="7">
    <location>
        <begin position="61"/>
        <end position="113"/>
    </location>
</feature>
<dbReference type="Pfam" id="PF00010">
    <property type="entry name" value="HLH"/>
    <property type="match status" value="1"/>
</dbReference>
<evidence type="ECO:0000256" key="5">
    <source>
        <dbReference type="ARBA" id="ARBA00023242"/>
    </source>
</evidence>
<dbReference type="SUPFAM" id="SSF47459">
    <property type="entry name" value="HLH, helix-loop-helix DNA-binding domain"/>
    <property type="match status" value="1"/>
</dbReference>
<dbReference type="GO" id="GO:0003700">
    <property type="term" value="F:DNA-binding transcription factor activity"/>
    <property type="evidence" value="ECO:0007669"/>
    <property type="project" value="InterPro"/>
</dbReference>